<accession>A0A7Y9S735</accession>
<dbReference type="PANTHER" id="PTHR11079:SF202">
    <property type="entry name" value="TRNA-SPECIFIC ADENOSINE DEAMINASE"/>
    <property type="match status" value="1"/>
</dbReference>
<keyword evidence="4 8" id="KW-0479">Metal-binding</keyword>
<evidence type="ECO:0000256" key="6">
    <source>
        <dbReference type="ARBA" id="ARBA00022833"/>
    </source>
</evidence>
<evidence type="ECO:0000256" key="2">
    <source>
        <dbReference type="ARBA" id="ARBA00011738"/>
    </source>
</evidence>
<feature type="domain" description="CMP/dCMP-type deaminase" evidence="9">
    <location>
        <begin position="5"/>
        <end position="117"/>
    </location>
</feature>
<dbReference type="GO" id="GO:0052717">
    <property type="term" value="F:tRNA-specific adenosine-34 deaminase activity"/>
    <property type="evidence" value="ECO:0007669"/>
    <property type="project" value="UniProtKB-UniRule"/>
</dbReference>
<evidence type="ECO:0000256" key="5">
    <source>
        <dbReference type="ARBA" id="ARBA00022801"/>
    </source>
</evidence>
<comment type="cofactor">
    <cofactor evidence="8">
        <name>Zn(2+)</name>
        <dbReference type="ChEBI" id="CHEBI:29105"/>
    </cofactor>
    <text evidence="8">Binds 1 zinc ion per subunit.</text>
</comment>
<dbReference type="InterPro" id="IPR016193">
    <property type="entry name" value="Cytidine_deaminase-like"/>
</dbReference>
<keyword evidence="3 8" id="KW-0819">tRNA processing</keyword>
<comment type="subunit">
    <text evidence="2 8">Homodimer.</text>
</comment>
<feature type="binding site" evidence="8">
    <location>
        <position position="90"/>
    </location>
    <ligand>
        <name>Zn(2+)</name>
        <dbReference type="ChEBI" id="CHEBI:29105"/>
        <note>catalytic</note>
    </ligand>
</feature>
<organism evidence="10 11">
    <name type="scientific">Psychromicrobium silvestre</name>
    <dbReference type="NCBI Taxonomy" id="1645614"/>
    <lineage>
        <taxon>Bacteria</taxon>
        <taxon>Bacillati</taxon>
        <taxon>Actinomycetota</taxon>
        <taxon>Actinomycetes</taxon>
        <taxon>Micrococcales</taxon>
        <taxon>Micrococcaceae</taxon>
        <taxon>Psychromicrobium</taxon>
    </lineage>
</organism>
<dbReference type="InterPro" id="IPR002125">
    <property type="entry name" value="CMP_dCMP_dom"/>
</dbReference>
<name>A0A7Y9S735_9MICC</name>
<evidence type="ECO:0000259" key="9">
    <source>
        <dbReference type="PROSITE" id="PS51747"/>
    </source>
</evidence>
<dbReference type="PROSITE" id="PS00903">
    <property type="entry name" value="CYT_DCMP_DEAMINASES_1"/>
    <property type="match status" value="1"/>
</dbReference>
<comment type="function">
    <text evidence="8">Catalyzes the deamination of adenosine to inosine at the wobble position 34 of tRNA(Arg2).</text>
</comment>
<dbReference type="InterPro" id="IPR028883">
    <property type="entry name" value="tRNA_aden_deaminase"/>
</dbReference>
<dbReference type="Pfam" id="PF00383">
    <property type="entry name" value="dCMP_cyt_deam_1"/>
    <property type="match status" value="1"/>
</dbReference>
<dbReference type="SUPFAM" id="SSF53927">
    <property type="entry name" value="Cytidine deaminase-like"/>
    <property type="match status" value="1"/>
</dbReference>
<dbReference type="AlphaFoldDB" id="A0A7Y9S735"/>
<comment type="caution">
    <text evidence="10">The sequence shown here is derived from an EMBL/GenBank/DDBJ whole genome shotgun (WGS) entry which is preliminary data.</text>
</comment>
<proteinExistence type="inferred from homology"/>
<evidence type="ECO:0000256" key="1">
    <source>
        <dbReference type="ARBA" id="ARBA00010669"/>
    </source>
</evidence>
<feature type="binding site" evidence="8">
    <location>
        <position position="87"/>
    </location>
    <ligand>
        <name>Zn(2+)</name>
        <dbReference type="ChEBI" id="CHEBI:29105"/>
        <note>catalytic</note>
    </ligand>
</feature>
<keyword evidence="11" id="KW-1185">Reference proteome</keyword>
<evidence type="ECO:0000256" key="7">
    <source>
        <dbReference type="ARBA" id="ARBA00048045"/>
    </source>
</evidence>
<evidence type="ECO:0000256" key="4">
    <source>
        <dbReference type="ARBA" id="ARBA00022723"/>
    </source>
</evidence>
<dbReference type="EMBL" id="JACBYQ010000002">
    <property type="protein sequence ID" value="NYE95823.1"/>
    <property type="molecule type" value="Genomic_DNA"/>
</dbReference>
<evidence type="ECO:0000313" key="11">
    <source>
        <dbReference type="Proteomes" id="UP000521748"/>
    </source>
</evidence>
<dbReference type="InterPro" id="IPR016192">
    <property type="entry name" value="APOBEC/CMP_deaminase_Zn-bd"/>
</dbReference>
<dbReference type="NCBIfam" id="NF008113">
    <property type="entry name" value="PRK10860.1"/>
    <property type="match status" value="1"/>
</dbReference>
<dbReference type="Proteomes" id="UP000521748">
    <property type="component" value="Unassembled WGS sequence"/>
</dbReference>
<dbReference type="PROSITE" id="PS51747">
    <property type="entry name" value="CYT_DCMP_DEAMINASES_2"/>
    <property type="match status" value="1"/>
</dbReference>
<sequence length="158" mass="17045">MATDAELESWMGLALAEARAALSTQDVPIGAVVLDASGHVIGTGRNRREADGDPTAHAEVLAIRAAAWALGTWRLDNCTLVITLEPCAMCAGAIVLARIPRVVFGAWDEKAGASGSVFDVLRERRLNHWVEVTSGIRQQECAGLLRDFFQAQRSTEPY</sequence>
<dbReference type="GO" id="GO:0008270">
    <property type="term" value="F:zinc ion binding"/>
    <property type="evidence" value="ECO:0007669"/>
    <property type="project" value="UniProtKB-UniRule"/>
</dbReference>
<protein>
    <recommendedName>
        <fullName evidence="8">tRNA-specific adenosine deaminase</fullName>
        <ecNumber evidence="8">3.5.4.33</ecNumber>
    </recommendedName>
</protein>
<dbReference type="GO" id="GO:0002100">
    <property type="term" value="P:tRNA wobble adenosine to inosine editing"/>
    <property type="evidence" value="ECO:0007669"/>
    <property type="project" value="UniProtKB-UniRule"/>
</dbReference>
<comment type="catalytic activity">
    <reaction evidence="7 8">
        <text>adenosine(34) in tRNA + H2O + H(+) = inosine(34) in tRNA + NH4(+)</text>
        <dbReference type="Rhea" id="RHEA:43168"/>
        <dbReference type="Rhea" id="RHEA-COMP:10373"/>
        <dbReference type="Rhea" id="RHEA-COMP:10374"/>
        <dbReference type="ChEBI" id="CHEBI:15377"/>
        <dbReference type="ChEBI" id="CHEBI:15378"/>
        <dbReference type="ChEBI" id="CHEBI:28938"/>
        <dbReference type="ChEBI" id="CHEBI:74411"/>
        <dbReference type="ChEBI" id="CHEBI:82852"/>
        <dbReference type="EC" id="3.5.4.33"/>
    </reaction>
</comment>
<evidence type="ECO:0000313" key="10">
    <source>
        <dbReference type="EMBL" id="NYE95823.1"/>
    </source>
</evidence>
<comment type="similarity">
    <text evidence="1">Belongs to the cytidine and deoxycytidylate deaminase family. ADAT2 subfamily.</text>
</comment>
<dbReference type="Gene3D" id="3.40.140.10">
    <property type="entry name" value="Cytidine Deaminase, domain 2"/>
    <property type="match status" value="1"/>
</dbReference>
<feature type="binding site" evidence="8">
    <location>
        <position position="57"/>
    </location>
    <ligand>
        <name>Zn(2+)</name>
        <dbReference type="ChEBI" id="CHEBI:29105"/>
        <note>catalytic</note>
    </ligand>
</feature>
<dbReference type="RefSeq" id="WP_179389555.1">
    <property type="nucleotide sequence ID" value="NZ_JACBYQ010000002.1"/>
</dbReference>
<dbReference type="CDD" id="cd01285">
    <property type="entry name" value="nucleoside_deaminase"/>
    <property type="match status" value="1"/>
</dbReference>
<reference evidence="10 11" key="1">
    <citation type="submission" date="2020-07" db="EMBL/GenBank/DDBJ databases">
        <title>Sequencing the genomes of 1000 actinobacteria strains.</title>
        <authorList>
            <person name="Klenk H.-P."/>
        </authorList>
    </citation>
    <scope>NUCLEOTIDE SEQUENCE [LARGE SCALE GENOMIC DNA]</scope>
    <source>
        <strain evidence="10 11">DSM 102047</strain>
    </source>
</reference>
<keyword evidence="6 8" id="KW-0862">Zinc</keyword>
<dbReference type="HAMAP" id="MF_00972">
    <property type="entry name" value="tRNA_aden_deaminase"/>
    <property type="match status" value="1"/>
</dbReference>
<dbReference type="FunFam" id="3.40.140.10:FF:000005">
    <property type="entry name" value="tRNA-specific adenosine deaminase"/>
    <property type="match status" value="1"/>
</dbReference>
<evidence type="ECO:0000256" key="8">
    <source>
        <dbReference type="HAMAP-Rule" id="MF_00972"/>
    </source>
</evidence>
<evidence type="ECO:0000256" key="3">
    <source>
        <dbReference type="ARBA" id="ARBA00022694"/>
    </source>
</evidence>
<keyword evidence="5 8" id="KW-0378">Hydrolase</keyword>
<gene>
    <name evidence="8" type="primary">tadA</name>
    <name evidence="10" type="ORF">FHU41_002073</name>
</gene>
<dbReference type="PANTHER" id="PTHR11079">
    <property type="entry name" value="CYTOSINE DEAMINASE FAMILY MEMBER"/>
    <property type="match status" value="1"/>
</dbReference>
<dbReference type="EC" id="3.5.4.33" evidence="8"/>
<feature type="active site" description="Proton donor" evidence="8">
    <location>
        <position position="59"/>
    </location>
</feature>